<dbReference type="InterPro" id="IPR016568">
    <property type="entry name" value="Sulphur_oxidation_SoxY"/>
</dbReference>
<dbReference type="Pfam" id="PF13501">
    <property type="entry name" value="SoxY"/>
    <property type="match status" value="1"/>
</dbReference>
<dbReference type="RefSeq" id="WP_332291255.1">
    <property type="nucleotide sequence ID" value="NZ_JAZIBG010000036.1"/>
</dbReference>
<evidence type="ECO:0000259" key="1">
    <source>
        <dbReference type="Pfam" id="PF13501"/>
    </source>
</evidence>
<dbReference type="EMBL" id="JAZIBG010000036">
    <property type="protein sequence ID" value="MEF7615908.1"/>
    <property type="molecule type" value="Genomic_DNA"/>
</dbReference>
<protein>
    <submittedName>
        <fullName evidence="2">Thiosulfate oxidation carrier protein SoxY</fullName>
    </submittedName>
</protein>
<dbReference type="AlphaFoldDB" id="A0AAW9QHT3"/>
<dbReference type="InterPro" id="IPR038162">
    <property type="entry name" value="SoxY_sf"/>
</dbReference>
<sequence length="164" mass="16580">MLSTVPRDPCETAPSRRGLLSGAARVALLMAAAGVLPGIARASRYEAAAFGATTLPGLLQALGIAAPVESRAVSLAAPEIAENGAVVPVGVSTSLTGVRRLLVLVERNPAVLSAMFEPGEAVDPDFSLRLKMAQSSSVFAVALTAGGEALFARKDVQVILGGCG</sequence>
<evidence type="ECO:0000313" key="2">
    <source>
        <dbReference type="EMBL" id="MEF7615908.1"/>
    </source>
</evidence>
<evidence type="ECO:0000313" key="3">
    <source>
        <dbReference type="Proteomes" id="UP001336250"/>
    </source>
</evidence>
<gene>
    <name evidence="2" type="primary">soxY</name>
    <name evidence="2" type="ORF">V4F39_18480</name>
</gene>
<feature type="domain" description="Ig-like SoxY" evidence="1">
    <location>
        <begin position="62"/>
        <end position="163"/>
    </location>
</feature>
<name>A0AAW9QHT3_9BURK</name>
<reference evidence="2 3" key="1">
    <citation type="submission" date="2024-02" db="EMBL/GenBank/DDBJ databases">
        <title>Genome sequence of Aquincola sp. MAHUQ-54.</title>
        <authorList>
            <person name="Huq M.A."/>
        </authorList>
    </citation>
    <scope>NUCLEOTIDE SEQUENCE [LARGE SCALE GENOMIC DNA]</scope>
    <source>
        <strain evidence="2 3">MAHUQ-54</strain>
    </source>
</reference>
<organism evidence="2 3">
    <name type="scientific">Aquincola agrisoli</name>
    <dbReference type="NCBI Taxonomy" id="3119538"/>
    <lineage>
        <taxon>Bacteria</taxon>
        <taxon>Pseudomonadati</taxon>
        <taxon>Pseudomonadota</taxon>
        <taxon>Betaproteobacteria</taxon>
        <taxon>Burkholderiales</taxon>
        <taxon>Sphaerotilaceae</taxon>
        <taxon>Aquincola</taxon>
    </lineage>
</organism>
<dbReference type="PROSITE" id="PS51318">
    <property type="entry name" value="TAT"/>
    <property type="match status" value="1"/>
</dbReference>
<dbReference type="Gene3D" id="2.60.40.2470">
    <property type="entry name" value="SoxY domain"/>
    <property type="match status" value="1"/>
</dbReference>
<dbReference type="InterPro" id="IPR032711">
    <property type="entry name" value="SoxY"/>
</dbReference>
<dbReference type="NCBIfam" id="TIGR04488">
    <property type="entry name" value="SoxY_true_GGCGG"/>
    <property type="match status" value="1"/>
</dbReference>
<dbReference type="InterPro" id="IPR006311">
    <property type="entry name" value="TAT_signal"/>
</dbReference>
<proteinExistence type="predicted"/>
<comment type="caution">
    <text evidence="2">The sequence shown here is derived from an EMBL/GenBank/DDBJ whole genome shotgun (WGS) entry which is preliminary data.</text>
</comment>
<dbReference type="Proteomes" id="UP001336250">
    <property type="component" value="Unassembled WGS sequence"/>
</dbReference>
<dbReference type="PIRSF" id="PIRSF010312">
    <property type="entry name" value="Sulphur_oxidation_SoxY"/>
    <property type="match status" value="1"/>
</dbReference>
<keyword evidence="3" id="KW-1185">Reference proteome</keyword>
<accession>A0AAW9QHT3</accession>